<dbReference type="NCBIfam" id="TIGR02727">
    <property type="entry name" value="MTHFS_bact"/>
    <property type="match status" value="1"/>
</dbReference>
<keyword evidence="7" id="KW-1185">Reference proteome</keyword>
<comment type="similarity">
    <text evidence="1 5">Belongs to the 5-formyltetrahydrofolate cyclo-ligase family.</text>
</comment>
<feature type="binding site" evidence="4">
    <location>
        <position position="62"/>
    </location>
    <ligand>
        <name>substrate</name>
    </ligand>
</feature>
<dbReference type="RefSeq" id="WP_164211983.1">
    <property type="nucleotide sequence ID" value="NZ_JAAGSC010000043.1"/>
</dbReference>
<dbReference type="GO" id="GO:0009396">
    <property type="term" value="P:folic acid-containing compound biosynthetic process"/>
    <property type="evidence" value="ECO:0007669"/>
    <property type="project" value="TreeGrafter"/>
</dbReference>
<dbReference type="GO" id="GO:0030272">
    <property type="term" value="F:5-formyltetrahydrofolate cyclo-ligase activity"/>
    <property type="evidence" value="ECO:0007669"/>
    <property type="project" value="UniProtKB-EC"/>
</dbReference>
<name>A0A845V5Z4_9GAMM</name>
<dbReference type="Pfam" id="PF01812">
    <property type="entry name" value="5-FTHF_cyc-lig"/>
    <property type="match status" value="1"/>
</dbReference>
<dbReference type="GO" id="GO:0046872">
    <property type="term" value="F:metal ion binding"/>
    <property type="evidence" value="ECO:0007669"/>
    <property type="project" value="UniProtKB-KW"/>
</dbReference>
<feature type="binding site" evidence="4">
    <location>
        <begin position="11"/>
        <end position="15"/>
    </location>
    <ligand>
        <name>ATP</name>
        <dbReference type="ChEBI" id="CHEBI:30616"/>
    </ligand>
</feature>
<reference evidence="6 7" key="1">
    <citation type="submission" date="2020-02" db="EMBL/GenBank/DDBJ databases">
        <authorList>
            <person name="Zhang X.-Y."/>
        </authorList>
    </citation>
    <scope>NUCLEOTIDE SEQUENCE [LARGE SCALE GENOMIC DNA]</scope>
    <source>
        <strain evidence="6 7">C33</strain>
    </source>
</reference>
<evidence type="ECO:0000313" key="6">
    <source>
        <dbReference type="EMBL" id="NDY96596.1"/>
    </source>
</evidence>
<keyword evidence="6" id="KW-0436">Ligase</keyword>
<evidence type="ECO:0000256" key="1">
    <source>
        <dbReference type="ARBA" id="ARBA00010638"/>
    </source>
</evidence>
<dbReference type="PANTHER" id="PTHR23407">
    <property type="entry name" value="ATPASE INHIBITOR/5-FORMYLTETRAHYDROFOLATE CYCLO-LIGASE"/>
    <property type="match status" value="1"/>
</dbReference>
<evidence type="ECO:0000256" key="3">
    <source>
        <dbReference type="ARBA" id="ARBA00022840"/>
    </source>
</evidence>
<evidence type="ECO:0000313" key="7">
    <source>
        <dbReference type="Proteomes" id="UP000484885"/>
    </source>
</evidence>
<accession>A0A845V5Z4</accession>
<dbReference type="InterPro" id="IPR037171">
    <property type="entry name" value="NagB/RpiA_transferase-like"/>
</dbReference>
<evidence type="ECO:0000256" key="4">
    <source>
        <dbReference type="PIRSR" id="PIRSR006806-1"/>
    </source>
</evidence>
<sequence>MSEDTSTQPAKRALREMLLAQRLALPEARRRVLDRQLCAQVLGFMAERPGVRVAAFLPFRGEPDLRPALHVLQEAGRDIHLPVLVDAAMEFRRWESGEALVANRFGIPEPAHGRLCAPEQLDWVLMPLVAFSTTGTRLGMGGGFYDRSFAFRLQPGRPPGPTLVGVAYGLQEVNSLPAQHWDVPLDAIITDYGVREFRTQRGLPPAS</sequence>
<keyword evidence="2 4" id="KW-0547">Nucleotide-binding</keyword>
<comment type="cofactor">
    <cofactor evidence="5">
        <name>Mg(2+)</name>
        <dbReference type="ChEBI" id="CHEBI:18420"/>
    </cofactor>
</comment>
<dbReference type="InterPro" id="IPR002698">
    <property type="entry name" value="FTHF_cligase"/>
</dbReference>
<dbReference type="Gene3D" id="3.40.50.10420">
    <property type="entry name" value="NagB/RpiA/CoA transferase-like"/>
    <property type="match status" value="1"/>
</dbReference>
<feature type="binding site" evidence="4">
    <location>
        <begin position="137"/>
        <end position="145"/>
    </location>
    <ligand>
        <name>ATP</name>
        <dbReference type="ChEBI" id="CHEBI:30616"/>
    </ligand>
</feature>
<keyword evidence="3 4" id="KW-0067">ATP-binding</keyword>
<dbReference type="PANTHER" id="PTHR23407:SF1">
    <property type="entry name" value="5-FORMYLTETRAHYDROFOLATE CYCLO-LIGASE"/>
    <property type="match status" value="1"/>
</dbReference>
<comment type="catalytic activity">
    <reaction evidence="5">
        <text>(6S)-5-formyl-5,6,7,8-tetrahydrofolate + ATP = (6R)-5,10-methenyltetrahydrofolate + ADP + phosphate</text>
        <dbReference type="Rhea" id="RHEA:10488"/>
        <dbReference type="ChEBI" id="CHEBI:30616"/>
        <dbReference type="ChEBI" id="CHEBI:43474"/>
        <dbReference type="ChEBI" id="CHEBI:57455"/>
        <dbReference type="ChEBI" id="CHEBI:57457"/>
        <dbReference type="ChEBI" id="CHEBI:456216"/>
        <dbReference type="EC" id="6.3.3.2"/>
    </reaction>
</comment>
<dbReference type="AlphaFoldDB" id="A0A845V5Z4"/>
<gene>
    <name evidence="6" type="ORF">G3I74_12735</name>
</gene>
<keyword evidence="5" id="KW-0460">Magnesium</keyword>
<dbReference type="InterPro" id="IPR024185">
    <property type="entry name" value="FTHF_cligase-like_sf"/>
</dbReference>
<protein>
    <recommendedName>
        <fullName evidence="5">5-formyltetrahydrofolate cyclo-ligase</fullName>
        <ecNumber evidence="5">6.3.3.2</ecNumber>
    </recommendedName>
</protein>
<dbReference type="GO" id="GO:0035999">
    <property type="term" value="P:tetrahydrofolate interconversion"/>
    <property type="evidence" value="ECO:0007669"/>
    <property type="project" value="TreeGrafter"/>
</dbReference>
<dbReference type="PIRSF" id="PIRSF006806">
    <property type="entry name" value="FTHF_cligase"/>
    <property type="match status" value="1"/>
</dbReference>
<comment type="caution">
    <text evidence="6">The sequence shown here is derived from an EMBL/GenBank/DDBJ whole genome shotgun (WGS) entry which is preliminary data.</text>
</comment>
<feature type="binding site" evidence="4">
    <location>
        <position position="57"/>
    </location>
    <ligand>
        <name>substrate</name>
    </ligand>
</feature>
<organism evidence="6 7">
    <name type="scientific">Wenzhouxiangella limi</name>
    <dbReference type="NCBI Taxonomy" id="2707351"/>
    <lineage>
        <taxon>Bacteria</taxon>
        <taxon>Pseudomonadati</taxon>
        <taxon>Pseudomonadota</taxon>
        <taxon>Gammaproteobacteria</taxon>
        <taxon>Chromatiales</taxon>
        <taxon>Wenzhouxiangellaceae</taxon>
        <taxon>Wenzhouxiangella</taxon>
    </lineage>
</organism>
<keyword evidence="5" id="KW-0479">Metal-binding</keyword>
<evidence type="ECO:0000256" key="5">
    <source>
        <dbReference type="RuleBase" id="RU361279"/>
    </source>
</evidence>
<proteinExistence type="inferred from homology"/>
<evidence type="ECO:0000256" key="2">
    <source>
        <dbReference type="ARBA" id="ARBA00022741"/>
    </source>
</evidence>
<dbReference type="GO" id="GO:0005524">
    <property type="term" value="F:ATP binding"/>
    <property type="evidence" value="ECO:0007669"/>
    <property type="project" value="UniProtKB-KW"/>
</dbReference>
<dbReference type="EC" id="6.3.3.2" evidence="5"/>
<dbReference type="SUPFAM" id="SSF100950">
    <property type="entry name" value="NagB/RpiA/CoA transferase-like"/>
    <property type="match status" value="1"/>
</dbReference>
<dbReference type="Proteomes" id="UP000484885">
    <property type="component" value="Unassembled WGS sequence"/>
</dbReference>
<dbReference type="EMBL" id="JAAGSC010000043">
    <property type="protein sequence ID" value="NDY96596.1"/>
    <property type="molecule type" value="Genomic_DNA"/>
</dbReference>